<evidence type="ECO:0000256" key="2">
    <source>
        <dbReference type="ARBA" id="ARBA00004651"/>
    </source>
</evidence>
<dbReference type="RefSeq" id="WP_066546708.1">
    <property type="nucleotide sequence ID" value="NZ_MASJ01000034.1"/>
</dbReference>
<dbReference type="PROSITE" id="PS50109">
    <property type="entry name" value="HIS_KIN"/>
    <property type="match status" value="1"/>
</dbReference>
<keyword evidence="13 15" id="KW-0472">Membrane</keyword>
<dbReference type="InterPro" id="IPR005467">
    <property type="entry name" value="His_kinase_dom"/>
</dbReference>
<dbReference type="InterPro" id="IPR050398">
    <property type="entry name" value="HssS/ArlS-like"/>
</dbReference>
<keyword evidence="14" id="KW-0175">Coiled coil</keyword>
<protein>
    <recommendedName>
        <fullName evidence="3">histidine kinase</fullName>
        <ecNumber evidence="3">2.7.13.3</ecNumber>
    </recommendedName>
</protein>
<reference evidence="17 18" key="1">
    <citation type="submission" date="2016-07" db="EMBL/GenBank/DDBJ databases">
        <title>Caryophanon tenue genome sequencing.</title>
        <authorList>
            <person name="Verma A."/>
            <person name="Pal Y."/>
            <person name="Krishnamurthi S."/>
        </authorList>
    </citation>
    <scope>NUCLEOTIDE SEQUENCE [LARGE SCALE GENOMIC DNA]</scope>
    <source>
        <strain evidence="17 18">DSM 14152</strain>
    </source>
</reference>
<dbReference type="SMART" id="SM00387">
    <property type="entry name" value="HATPase_c"/>
    <property type="match status" value="1"/>
</dbReference>
<feature type="transmembrane region" description="Helical" evidence="15">
    <location>
        <begin position="428"/>
        <end position="448"/>
    </location>
</feature>
<feature type="domain" description="Histidine kinase" evidence="16">
    <location>
        <begin position="513"/>
        <end position="728"/>
    </location>
</feature>
<dbReference type="FunFam" id="1.10.287.130:FF:000008">
    <property type="entry name" value="Two-component sensor histidine kinase"/>
    <property type="match status" value="1"/>
</dbReference>
<dbReference type="InterPro" id="IPR003594">
    <property type="entry name" value="HATPase_dom"/>
</dbReference>
<evidence type="ECO:0000256" key="4">
    <source>
        <dbReference type="ARBA" id="ARBA00022475"/>
    </source>
</evidence>
<sequence length="728" mass="83208">MSNTVRIWVTLICCAFLFFSVNALLTEERYLTSSYFDSPSFLATKDEFEKGLSQFILHPPNEEVLLRNLTVSDEEIDKHRDFYGSMEAQIESIEAQYEDLLTEANDVVKQRLTTERDAKIDDITTNFADDEHVRQKILADKQEIVRLYMEDFNEERQQFLATYANFAYAFEHVQTGEIFESVGSEEVDDIYSASYGGNHRPFSTNHYYVGKGTYTQHATDMTFSNNLQTVEQYTGTWRILESPIEDSITALDYQQFQRGKILLWLIVIGGLISGVMLLTIARPVRSDWQQPVYVREIIQRWPIDVQLVGLAIAVYAVFITASLLLDHLLHTFNLSRFGTIAAFVLESALLLFFTGVILALSGWIFQSISTEKRLRQTINHSLLYRFLANSGDFFLQRSIAMQTMLLLVCVFMSGAAFIGLMVRGGEFFFFLFFLSFLVGVPSMGLFIMRMGYLNRMMKQTSDWLEGSSKKIPERGHSAFAQHAKHLNDLHEGLQGSQQAQQKSERLKTELISNVSHDLRTPLTSIITYTDLLKLPNLSDEERMQYVDVLEKKSQRLKNLIEDLFEVSKMATGNVELERTRVDLTQLLQQAVAEQQEMLDAAAVECRLTLPNAPVITYIDGQKWWRVLDNLLVNAAKYSLPHTRVYVTLRQTENLHAEITVKNITRYELPEDPNELLERFKRGDASRHTEGSGLGLAIAQSIVDLHDGMMDIDVDGDVFKVTITLPTAY</sequence>
<evidence type="ECO:0000256" key="3">
    <source>
        <dbReference type="ARBA" id="ARBA00012438"/>
    </source>
</evidence>
<dbReference type="GO" id="GO:0005524">
    <property type="term" value="F:ATP binding"/>
    <property type="evidence" value="ECO:0007669"/>
    <property type="project" value="UniProtKB-KW"/>
</dbReference>
<dbReference type="Pfam" id="PF00512">
    <property type="entry name" value="HisKA"/>
    <property type="match status" value="1"/>
</dbReference>
<dbReference type="Pfam" id="PF02518">
    <property type="entry name" value="HATPase_c"/>
    <property type="match status" value="1"/>
</dbReference>
<evidence type="ECO:0000256" key="10">
    <source>
        <dbReference type="ARBA" id="ARBA00022840"/>
    </source>
</evidence>
<dbReference type="Gene3D" id="3.30.565.10">
    <property type="entry name" value="Histidine kinase-like ATPase, C-terminal domain"/>
    <property type="match status" value="1"/>
</dbReference>
<keyword evidence="8" id="KW-0547">Nucleotide-binding</keyword>
<comment type="catalytic activity">
    <reaction evidence="1">
        <text>ATP + protein L-histidine = ADP + protein N-phospho-L-histidine.</text>
        <dbReference type="EC" id="2.7.13.3"/>
    </reaction>
</comment>
<dbReference type="STRING" id="33978.A6M13_04280"/>
<dbReference type="SUPFAM" id="SSF55874">
    <property type="entry name" value="ATPase domain of HSP90 chaperone/DNA topoisomerase II/histidine kinase"/>
    <property type="match status" value="1"/>
</dbReference>
<feature type="transmembrane region" description="Helical" evidence="15">
    <location>
        <begin position="261"/>
        <end position="284"/>
    </location>
</feature>
<feature type="transmembrane region" description="Helical" evidence="15">
    <location>
        <begin position="404"/>
        <end position="422"/>
    </location>
</feature>
<evidence type="ECO:0000256" key="12">
    <source>
        <dbReference type="ARBA" id="ARBA00023012"/>
    </source>
</evidence>
<name>A0A1C0Y8L4_9BACL</name>
<accession>A0A1C0Y8L4</accession>
<dbReference type="EMBL" id="MASJ01000034">
    <property type="protein sequence ID" value="OCS83507.1"/>
    <property type="molecule type" value="Genomic_DNA"/>
</dbReference>
<dbReference type="GO" id="GO:0000155">
    <property type="term" value="F:phosphorelay sensor kinase activity"/>
    <property type="evidence" value="ECO:0007669"/>
    <property type="project" value="InterPro"/>
</dbReference>
<evidence type="ECO:0000256" key="15">
    <source>
        <dbReference type="SAM" id="Phobius"/>
    </source>
</evidence>
<dbReference type="PANTHER" id="PTHR45528:SF1">
    <property type="entry name" value="SENSOR HISTIDINE KINASE CPXA"/>
    <property type="match status" value="1"/>
</dbReference>
<feature type="transmembrane region" description="Helical" evidence="15">
    <location>
        <begin position="337"/>
        <end position="365"/>
    </location>
</feature>
<keyword evidence="6" id="KW-0808">Transferase</keyword>
<keyword evidence="18" id="KW-1185">Reference proteome</keyword>
<feature type="transmembrane region" description="Helical" evidence="15">
    <location>
        <begin position="305"/>
        <end position="325"/>
    </location>
</feature>
<keyword evidence="5" id="KW-0597">Phosphoprotein</keyword>
<dbReference type="Gene3D" id="1.10.287.130">
    <property type="match status" value="1"/>
</dbReference>
<keyword evidence="10" id="KW-0067">ATP-binding</keyword>
<keyword evidence="7 15" id="KW-0812">Transmembrane</keyword>
<evidence type="ECO:0000256" key="6">
    <source>
        <dbReference type="ARBA" id="ARBA00022679"/>
    </source>
</evidence>
<evidence type="ECO:0000313" key="17">
    <source>
        <dbReference type="EMBL" id="OCS83507.1"/>
    </source>
</evidence>
<dbReference type="EC" id="2.7.13.3" evidence="3"/>
<dbReference type="GO" id="GO:0005886">
    <property type="term" value="C:plasma membrane"/>
    <property type="evidence" value="ECO:0007669"/>
    <property type="project" value="UniProtKB-SubCell"/>
</dbReference>
<keyword evidence="12" id="KW-0902">Two-component regulatory system</keyword>
<evidence type="ECO:0000256" key="7">
    <source>
        <dbReference type="ARBA" id="ARBA00022692"/>
    </source>
</evidence>
<keyword evidence="9" id="KW-0418">Kinase</keyword>
<proteinExistence type="predicted"/>
<dbReference type="CDD" id="cd00082">
    <property type="entry name" value="HisKA"/>
    <property type="match status" value="1"/>
</dbReference>
<evidence type="ECO:0000256" key="1">
    <source>
        <dbReference type="ARBA" id="ARBA00000085"/>
    </source>
</evidence>
<organism evidence="17 18">
    <name type="scientific">Caryophanon tenue</name>
    <dbReference type="NCBI Taxonomy" id="33978"/>
    <lineage>
        <taxon>Bacteria</taxon>
        <taxon>Bacillati</taxon>
        <taxon>Bacillota</taxon>
        <taxon>Bacilli</taxon>
        <taxon>Bacillales</taxon>
        <taxon>Caryophanaceae</taxon>
        <taxon>Caryophanon</taxon>
    </lineage>
</organism>
<evidence type="ECO:0000256" key="11">
    <source>
        <dbReference type="ARBA" id="ARBA00022989"/>
    </source>
</evidence>
<evidence type="ECO:0000313" key="18">
    <source>
        <dbReference type="Proteomes" id="UP000093199"/>
    </source>
</evidence>
<dbReference type="SUPFAM" id="SSF47384">
    <property type="entry name" value="Homodimeric domain of signal transducing histidine kinase"/>
    <property type="match status" value="1"/>
</dbReference>
<dbReference type="PANTHER" id="PTHR45528">
    <property type="entry name" value="SENSOR HISTIDINE KINASE CPXA"/>
    <property type="match status" value="1"/>
</dbReference>
<keyword evidence="11 15" id="KW-1133">Transmembrane helix</keyword>
<feature type="coiled-coil region" evidence="14">
    <location>
        <begin position="83"/>
        <end position="110"/>
    </location>
</feature>
<dbReference type="InterPro" id="IPR036097">
    <property type="entry name" value="HisK_dim/P_sf"/>
</dbReference>
<dbReference type="SMART" id="SM00388">
    <property type="entry name" value="HisKA"/>
    <property type="match status" value="1"/>
</dbReference>
<dbReference type="InterPro" id="IPR036890">
    <property type="entry name" value="HATPase_C_sf"/>
</dbReference>
<evidence type="ECO:0000256" key="8">
    <source>
        <dbReference type="ARBA" id="ARBA00022741"/>
    </source>
</evidence>
<evidence type="ECO:0000259" key="16">
    <source>
        <dbReference type="PROSITE" id="PS50109"/>
    </source>
</evidence>
<evidence type="ECO:0000256" key="14">
    <source>
        <dbReference type="SAM" id="Coils"/>
    </source>
</evidence>
<dbReference type="InterPro" id="IPR003661">
    <property type="entry name" value="HisK_dim/P_dom"/>
</dbReference>
<keyword evidence="4" id="KW-1003">Cell membrane</keyword>
<evidence type="ECO:0000256" key="5">
    <source>
        <dbReference type="ARBA" id="ARBA00022553"/>
    </source>
</evidence>
<gene>
    <name evidence="17" type="ORF">A6M13_04280</name>
</gene>
<comment type="caution">
    <text evidence="17">The sequence shown here is derived from an EMBL/GenBank/DDBJ whole genome shotgun (WGS) entry which is preliminary data.</text>
</comment>
<dbReference type="Proteomes" id="UP000093199">
    <property type="component" value="Unassembled WGS sequence"/>
</dbReference>
<dbReference type="AlphaFoldDB" id="A0A1C0Y8L4"/>
<evidence type="ECO:0000256" key="9">
    <source>
        <dbReference type="ARBA" id="ARBA00022777"/>
    </source>
</evidence>
<feature type="coiled-coil region" evidence="14">
    <location>
        <begin position="546"/>
        <end position="596"/>
    </location>
</feature>
<evidence type="ECO:0000256" key="13">
    <source>
        <dbReference type="ARBA" id="ARBA00023136"/>
    </source>
</evidence>
<comment type="subcellular location">
    <subcellularLocation>
        <location evidence="2">Cell membrane</location>
        <topology evidence="2">Multi-pass membrane protein</topology>
    </subcellularLocation>
</comment>